<evidence type="ECO:0000313" key="10">
    <source>
        <dbReference type="Proteomes" id="UP001423409"/>
    </source>
</evidence>
<keyword evidence="4" id="KW-1134">Transmembrane beta strand</keyword>
<evidence type="ECO:0000313" key="9">
    <source>
        <dbReference type="EMBL" id="GAA5440929.1"/>
    </source>
</evidence>
<dbReference type="EMBL" id="BAABQU010000031">
    <property type="protein sequence ID" value="GAA5440929.1"/>
    <property type="molecule type" value="Genomic_DNA"/>
</dbReference>
<evidence type="ECO:0000256" key="5">
    <source>
        <dbReference type="ARBA" id="ARBA00022692"/>
    </source>
</evidence>
<dbReference type="InterPro" id="IPR051906">
    <property type="entry name" value="TolC-like"/>
</dbReference>
<comment type="caution">
    <text evidence="9">The sequence shown here is derived from an EMBL/GenBank/DDBJ whole genome shotgun (WGS) entry which is preliminary data.</text>
</comment>
<reference evidence="9 10" key="1">
    <citation type="submission" date="2024-02" db="EMBL/GenBank/DDBJ databases">
        <title>Deinococcus caeni NBRC 101312.</title>
        <authorList>
            <person name="Ichikawa N."/>
            <person name="Katano-Makiyama Y."/>
            <person name="Hidaka K."/>
        </authorList>
    </citation>
    <scope>NUCLEOTIDE SEQUENCE [LARGE SCALE GENOMIC DNA]</scope>
    <source>
        <strain evidence="9 10">NBRC 101312</strain>
    </source>
</reference>
<keyword evidence="7" id="KW-0998">Cell outer membrane</keyword>
<accession>A0ABP9UGP1</accession>
<comment type="similarity">
    <text evidence="2">Belongs to the outer membrane factor (OMF) (TC 1.B.17) family.</text>
</comment>
<evidence type="ECO:0000256" key="4">
    <source>
        <dbReference type="ARBA" id="ARBA00022452"/>
    </source>
</evidence>
<evidence type="ECO:0000256" key="8">
    <source>
        <dbReference type="SAM" id="SignalP"/>
    </source>
</evidence>
<feature type="chain" id="PRO_5045558279" description="Transporter" evidence="8">
    <location>
        <begin position="35"/>
        <end position="494"/>
    </location>
</feature>
<proteinExistence type="inferred from homology"/>
<evidence type="ECO:0008006" key="11">
    <source>
        <dbReference type="Google" id="ProtNLM"/>
    </source>
</evidence>
<dbReference type="SUPFAM" id="SSF56954">
    <property type="entry name" value="Outer membrane efflux proteins (OEP)"/>
    <property type="match status" value="1"/>
</dbReference>
<organism evidence="9 10">
    <name type="scientific">Deinococcus caeni</name>
    <dbReference type="NCBI Taxonomy" id="569127"/>
    <lineage>
        <taxon>Bacteria</taxon>
        <taxon>Thermotogati</taxon>
        <taxon>Deinococcota</taxon>
        <taxon>Deinococci</taxon>
        <taxon>Deinococcales</taxon>
        <taxon>Deinococcaceae</taxon>
        <taxon>Deinococcus</taxon>
    </lineage>
</organism>
<name>A0ABP9UGP1_9DEIO</name>
<evidence type="ECO:0000256" key="2">
    <source>
        <dbReference type="ARBA" id="ARBA00007613"/>
    </source>
</evidence>
<evidence type="ECO:0000256" key="3">
    <source>
        <dbReference type="ARBA" id="ARBA00022448"/>
    </source>
</evidence>
<dbReference type="InterPro" id="IPR003423">
    <property type="entry name" value="OMP_efflux"/>
</dbReference>
<dbReference type="RefSeq" id="WP_345445862.1">
    <property type="nucleotide sequence ID" value="NZ_BAABQU010000031.1"/>
</dbReference>
<gene>
    <name evidence="9" type="ORF">Dcae01_02457</name>
</gene>
<dbReference type="PANTHER" id="PTHR30026:SF20">
    <property type="entry name" value="OUTER MEMBRANE PROTEIN TOLC"/>
    <property type="match status" value="1"/>
</dbReference>
<protein>
    <recommendedName>
        <fullName evidence="11">Transporter</fullName>
    </recommendedName>
</protein>
<keyword evidence="5" id="KW-0812">Transmembrane</keyword>
<keyword evidence="6" id="KW-0472">Membrane</keyword>
<keyword evidence="8" id="KW-0732">Signal</keyword>
<dbReference type="PANTHER" id="PTHR30026">
    <property type="entry name" value="OUTER MEMBRANE PROTEIN TOLC"/>
    <property type="match status" value="1"/>
</dbReference>
<evidence type="ECO:0000256" key="1">
    <source>
        <dbReference type="ARBA" id="ARBA00004442"/>
    </source>
</evidence>
<sequence length="494" mass="50640">MPQSKFPPPQPAGRLRRQTLLLGLSLLAAAQAQQAPTTPAPLATPASPLPAASPLSAVTVAPEFAELLAELRRSPDWRAADLKFRSAQLTLDSARTRAGLNLTAGADASLTRFPWEGGSWTGATTLTVTAGLSVLPWSAALEGVRGAQRALDSAAVELRATRAALTLQAAQAYETARSAAAAQELADAQLALATRQLEVAQAQRTQGLLPAEAVLGQQAALENARAAQGRATRAAAQATRALTRLLGQPVTLPAQAAGFAPPPQVTVTDDLSILIARAQQRRPEVARARAGLGDAQAGLSAAQLDARLPDLTAGVRAGQLVDAQGNAGRTVSGSLNLKAGTLGAQVSLPLRDTSAAPNGVALSLSASLPLLGSGRGLAVTQAELGAAQAQLALDSALQSVELDVRSRFDTWTDERAALNAARLNDEQARTALGSARARLDAGLITTLDLQQAELTVRQSALNLTAQQNAAALAALALAQATTDLDPLLATGGPR</sequence>
<dbReference type="Proteomes" id="UP001423409">
    <property type="component" value="Unassembled WGS sequence"/>
</dbReference>
<dbReference type="Gene3D" id="1.20.1600.10">
    <property type="entry name" value="Outer membrane efflux proteins (OEP)"/>
    <property type="match status" value="1"/>
</dbReference>
<comment type="subcellular location">
    <subcellularLocation>
        <location evidence="1">Cell outer membrane</location>
    </subcellularLocation>
</comment>
<feature type="signal peptide" evidence="8">
    <location>
        <begin position="1"/>
        <end position="34"/>
    </location>
</feature>
<evidence type="ECO:0000256" key="7">
    <source>
        <dbReference type="ARBA" id="ARBA00023237"/>
    </source>
</evidence>
<keyword evidence="3" id="KW-0813">Transport</keyword>
<keyword evidence="10" id="KW-1185">Reference proteome</keyword>
<evidence type="ECO:0000256" key="6">
    <source>
        <dbReference type="ARBA" id="ARBA00023136"/>
    </source>
</evidence>
<dbReference type="Pfam" id="PF02321">
    <property type="entry name" value="OEP"/>
    <property type="match status" value="2"/>
</dbReference>